<reference evidence="1" key="2">
    <citation type="journal article" date="2021" name="PeerJ">
        <title>Extensive microbial diversity within the chicken gut microbiome revealed by metagenomics and culture.</title>
        <authorList>
            <person name="Gilroy R."/>
            <person name="Ravi A."/>
            <person name="Getino M."/>
            <person name="Pursley I."/>
            <person name="Horton D.L."/>
            <person name="Alikhan N.F."/>
            <person name="Baker D."/>
            <person name="Gharbi K."/>
            <person name="Hall N."/>
            <person name="Watson M."/>
            <person name="Adriaenssens E.M."/>
            <person name="Foster-Nyarko E."/>
            <person name="Jarju S."/>
            <person name="Secka A."/>
            <person name="Antonio M."/>
            <person name="Oren A."/>
            <person name="Chaudhuri R.R."/>
            <person name="La Ragione R."/>
            <person name="Hildebrand F."/>
            <person name="Pallen M.J."/>
        </authorList>
    </citation>
    <scope>NUCLEOTIDE SEQUENCE</scope>
    <source>
        <strain evidence="1">517</strain>
    </source>
</reference>
<name>A0A940DGA0_9FIRM</name>
<protein>
    <submittedName>
        <fullName evidence="1">(2Fe-2S) ferredoxin domain-containing protein</fullName>
    </submittedName>
</protein>
<accession>A0A940DGA0</accession>
<gene>
    <name evidence="1" type="ORF">IAB16_02190</name>
</gene>
<evidence type="ECO:0000313" key="1">
    <source>
        <dbReference type="EMBL" id="MBO8423824.1"/>
    </source>
</evidence>
<comment type="caution">
    <text evidence="1">The sequence shown here is derived from an EMBL/GenBank/DDBJ whole genome shotgun (WGS) entry which is preliminary data.</text>
</comment>
<dbReference type="Proteomes" id="UP000727857">
    <property type="component" value="Unassembled WGS sequence"/>
</dbReference>
<dbReference type="Gene3D" id="3.40.30.10">
    <property type="entry name" value="Glutaredoxin"/>
    <property type="match status" value="1"/>
</dbReference>
<dbReference type="SUPFAM" id="SSF52833">
    <property type="entry name" value="Thioredoxin-like"/>
    <property type="match status" value="1"/>
</dbReference>
<reference evidence="1" key="1">
    <citation type="submission" date="2020-10" db="EMBL/GenBank/DDBJ databases">
        <authorList>
            <person name="Gilroy R."/>
        </authorList>
    </citation>
    <scope>NUCLEOTIDE SEQUENCE</scope>
    <source>
        <strain evidence="1">517</strain>
    </source>
</reference>
<evidence type="ECO:0000313" key="2">
    <source>
        <dbReference type="Proteomes" id="UP000727857"/>
    </source>
</evidence>
<dbReference type="InterPro" id="IPR036249">
    <property type="entry name" value="Thioredoxin-like_sf"/>
</dbReference>
<sequence length="123" mass="13418">MKSIADIKAIRDKMQAQIVNRDNKDAELETRIVVGMATCGIAAGARPVFNELVDQVTSRGLKNVKVTRSGCLGMCKLEPIVEVFVPGEEKVTYVKVDAQKAKDIIARHIVGGQVCTDYLIGEE</sequence>
<proteinExistence type="predicted"/>
<dbReference type="EMBL" id="JADINF010000055">
    <property type="protein sequence ID" value="MBO8423824.1"/>
    <property type="molecule type" value="Genomic_DNA"/>
</dbReference>
<dbReference type="CDD" id="cd02980">
    <property type="entry name" value="TRX_Fd_family"/>
    <property type="match status" value="1"/>
</dbReference>
<dbReference type="AlphaFoldDB" id="A0A940DGA0"/>
<organism evidence="1 2">
    <name type="scientific">Candidatus Stercoripulliclostridium pullicola</name>
    <dbReference type="NCBI Taxonomy" id="2840953"/>
    <lineage>
        <taxon>Bacteria</taxon>
        <taxon>Bacillati</taxon>
        <taxon>Bacillota</taxon>
        <taxon>Clostridia</taxon>
        <taxon>Eubacteriales</taxon>
        <taxon>Candidatus Stercoripulliclostridium</taxon>
    </lineage>
</organism>